<dbReference type="Pfam" id="PF08281">
    <property type="entry name" value="Sigma70_r4_2"/>
    <property type="match status" value="1"/>
</dbReference>
<dbReference type="PANTHER" id="PTHR43133:SF46">
    <property type="entry name" value="RNA POLYMERASE SIGMA-70 FACTOR ECF SUBFAMILY"/>
    <property type="match status" value="1"/>
</dbReference>
<evidence type="ECO:0000259" key="5">
    <source>
        <dbReference type="Pfam" id="PF04542"/>
    </source>
</evidence>
<protein>
    <submittedName>
        <fullName evidence="7">RNA polymerase sigma-70 factor</fullName>
    </submittedName>
</protein>
<dbReference type="InterPro" id="IPR039425">
    <property type="entry name" value="RNA_pol_sigma-70-like"/>
</dbReference>
<feature type="domain" description="RNA polymerase sigma factor 70 region 4 type 2" evidence="6">
    <location>
        <begin position="126"/>
        <end position="177"/>
    </location>
</feature>
<sequence length="195" mass="22554">MAAKPNALDESFLINGIKSQNKIVFDFIFHYYYSGLCAFSEKITGNGEAAEDIVQDLFVTLWTKNEQFTISSSLKNYLFTSVKNRSLDFIKREKTKAKKINVLANSTDLAENLSTYWFAESELTRVIEDCLQKLPPRCREIFVLSRFEGLKNQEIADKLEISKRTVELQISNALKNLRCKLKPFLPIFLIYFLLK</sequence>
<dbReference type="EMBL" id="CP046401">
    <property type="protein sequence ID" value="QGY43837.1"/>
    <property type="molecule type" value="Genomic_DNA"/>
</dbReference>
<dbReference type="InterPro" id="IPR014327">
    <property type="entry name" value="RNA_pol_sigma70_bacteroid"/>
</dbReference>
<keyword evidence="8" id="KW-1185">Reference proteome</keyword>
<dbReference type="RefSeq" id="WP_158865364.1">
    <property type="nucleotide sequence ID" value="NZ_CP046401.1"/>
</dbReference>
<evidence type="ECO:0000313" key="8">
    <source>
        <dbReference type="Proteomes" id="UP000428260"/>
    </source>
</evidence>
<evidence type="ECO:0000256" key="2">
    <source>
        <dbReference type="ARBA" id="ARBA00023015"/>
    </source>
</evidence>
<gene>
    <name evidence="7" type="ORF">GM418_09245</name>
</gene>
<dbReference type="SUPFAM" id="SSF88946">
    <property type="entry name" value="Sigma2 domain of RNA polymerase sigma factors"/>
    <property type="match status" value="1"/>
</dbReference>
<dbReference type="InterPro" id="IPR013324">
    <property type="entry name" value="RNA_pol_sigma_r3/r4-like"/>
</dbReference>
<dbReference type="SUPFAM" id="SSF88659">
    <property type="entry name" value="Sigma3 and sigma4 domains of RNA polymerase sigma factors"/>
    <property type="match status" value="1"/>
</dbReference>
<name>A0A6I6JUI4_9BACT</name>
<accession>A0A6I6JUI4</accession>
<keyword evidence="4" id="KW-0804">Transcription</keyword>
<dbReference type="PANTHER" id="PTHR43133">
    <property type="entry name" value="RNA POLYMERASE ECF-TYPE SIGMA FACTO"/>
    <property type="match status" value="1"/>
</dbReference>
<dbReference type="InterPro" id="IPR007627">
    <property type="entry name" value="RNA_pol_sigma70_r2"/>
</dbReference>
<dbReference type="NCBIfam" id="TIGR02937">
    <property type="entry name" value="sigma70-ECF"/>
    <property type="match status" value="1"/>
</dbReference>
<dbReference type="Gene3D" id="1.10.10.10">
    <property type="entry name" value="Winged helix-like DNA-binding domain superfamily/Winged helix DNA-binding domain"/>
    <property type="match status" value="1"/>
</dbReference>
<dbReference type="GO" id="GO:0006352">
    <property type="term" value="P:DNA-templated transcription initiation"/>
    <property type="evidence" value="ECO:0007669"/>
    <property type="project" value="InterPro"/>
</dbReference>
<reference evidence="7 8" key="1">
    <citation type="submission" date="2019-11" db="EMBL/GenBank/DDBJ databases">
        <authorList>
            <person name="Zheng R.K."/>
            <person name="Sun C.M."/>
        </authorList>
    </citation>
    <scope>NUCLEOTIDE SEQUENCE [LARGE SCALE GENOMIC DNA]</scope>
    <source>
        <strain evidence="7 8">WC007</strain>
    </source>
</reference>
<keyword evidence="3" id="KW-0731">Sigma factor</keyword>
<feature type="domain" description="RNA polymerase sigma-70 region 2" evidence="5">
    <location>
        <begin position="29"/>
        <end position="94"/>
    </location>
</feature>
<organism evidence="7 8">
    <name type="scientific">Maribellus comscasis</name>
    <dbReference type="NCBI Taxonomy" id="2681766"/>
    <lineage>
        <taxon>Bacteria</taxon>
        <taxon>Pseudomonadati</taxon>
        <taxon>Bacteroidota</taxon>
        <taxon>Bacteroidia</taxon>
        <taxon>Marinilabiliales</taxon>
        <taxon>Prolixibacteraceae</taxon>
        <taxon>Maribellus</taxon>
    </lineage>
</organism>
<proteinExistence type="inferred from homology"/>
<dbReference type="Proteomes" id="UP000428260">
    <property type="component" value="Chromosome"/>
</dbReference>
<dbReference type="InterPro" id="IPR013325">
    <property type="entry name" value="RNA_pol_sigma_r2"/>
</dbReference>
<dbReference type="GO" id="GO:0003677">
    <property type="term" value="F:DNA binding"/>
    <property type="evidence" value="ECO:0007669"/>
    <property type="project" value="InterPro"/>
</dbReference>
<keyword evidence="2" id="KW-0805">Transcription regulation</keyword>
<dbReference type="InterPro" id="IPR014284">
    <property type="entry name" value="RNA_pol_sigma-70_dom"/>
</dbReference>
<dbReference type="InterPro" id="IPR036388">
    <property type="entry name" value="WH-like_DNA-bd_sf"/>
</dbReference>
<comment type="similarity">
    <text evidence="1">Belongs to the sigma-70 factor family. ECF subfamily.</text>
</comment>
<dbReference type="KEGG" id="mcos:GM418_09245"/>
<dbReference type="PRINTS" id="PR00038">
    <property type="entry name" value="HTHLUXR"/>
</dbReference>
<dbReference type="Gene3D" id="1.10.1740.10">
    <property type="match status" value="1"/>
</dbReference>
<evidence type="ECO:0000256" key="1">
    <source>
        <dbReference type="ARBA" id="ARBA00010641"/>
    </source>
</evidence>
<dbReference type="CDD" id="cd06171">
    <property type="entry name" value="Sigma70_r4"/>
    <property type="match status" value="1"/>
</dbReference>
<dbReference type="InterPro" id="IPR013249">
    <property type="entry name" value="RNA_pol_sigma70_r4_t2"/>
</dbReference>
<dbReference type="GO" id="GO:0016987">
    <property type="term" value="F:sigma factor activity"/>
    <property type="evidence" value="ECO:0007669"/>
    <property type="project" value="UniProtKB-KW"/>
</dbReference>
<evidence type="ECO:0000259" key="6">
    <source>
        <dbReference type="Pfam" id="PF08281"/>
    </source>
</evidence>
<dbReference type="Pfam" id="PF04542">
    <property type="entry name" value="Sigma70_r2"/>
    <property type="match status" value="1"/>
</dbReference>
<dbReference type="InterPro" id="IPR000792">
    <property type="entry name" value="Tscrpt_reg_LuxR_C"/>
</dbReference>
<dbReference type="AlphaFoldDB" id="A0A6I6JUI4"/>
<evidence type="ECO:0000256" key="4">
    <source>
        <dbReference type="ARBA" id="ARBA00023163"/>
    </source>
</evidence>
<dbReference type="NCBIfam" id="TIGR02985">
    <property type="entry name" value="Sig70_bacteroi1"/>
    <property type="match status" value="1"/>
</dbReference>
<evidence type="ECO:0000313" key="7">
    <source>
        <dbReference type="EMBL" id="QGY43837.1"/>
    </source>
</evidence>
<evidence type="ECO:0000256" key="3">
    <source>
        <dbReference type="ARBA" id="ARBA00023082"/>
    </source>
</evidence>